<dbReference type="EMBL" id="JACFYJ010000274">
    <property type="protein sequence ID" value="MEI6003524.1"/>
    <property type="molecule type" value="Genomic_DNA"/>
</dbReference>
<name>A0ABU8J781_9BURK</name>
<keyword evidence="2" id="KW-1185">Reference proteome</keyword>
<organism evidence="1 2">
    <name type="scientific">Paraburkholderia bengalensis</name>
    <dbReference type="NCBI Taxonomy" id="2747562"/>
    <lineage>
        <taxon>Bacteria</taxon>
        <taxon>Pseudomonadati</taxon>
        <taxon>Pseudomonadota</taxon>
        <taxon>Betaproteobacteria</taxon>
        <taxon>Burkholderiales</taxon>
        <taxon>Burkholderiaceae</taxon>
        <taxon>Paraburkholderia</taxon>
    </lineage>
</organism>
<dbReference type="Gene3D" id="3.40.50.880">
    <property type="match status" value="1"/>
</dbReference>
<evidence type="ECO:0000313" key="1">
    <source>
        <dbReference type="EMBL" id="MEI6003524.1"/>
    </source>
</evidence>
<accession>A0ABU8J781</accession>
<sequence length="151" mass="16093">MSQTQVFKTTDASRSLTVPLHGMKERHVAVLAYNGCHGMAAAAIAEIFAMCTELCARSGTGFAWAVQFLSYQGGPVACRASLTLWTEPFHSAPPESYDAVFQLPGRTDGEVEAEEALMGEWLRRATVVPISATGRAAQDGELSMPETPSAG</sequence>
<dbReference type="Proteomes" id="UP001386437">
    <property type="component" value="Unassembled WGS sequence"/>
</dbReference>
<dbReference type="InterPro" id="IPR029062">
    <property type="entry name" value="Class_I_gatase-like"/>
</dbReference>
<comment type="caution">
    <text evidence="1">The sequence shown here is derived from an EMBL/GenBank/DDBJ whole genome shotgun (WGS) entry which is preliminary data.</text>
</comment>
<proteinExistence type="predicted"/>
<protein>
    <submittedName>
        <fullName evidence="1">Uncharacterized protein</fullName>
    </submittedName>
</protein>
<gene>
    <name evidence="1" type="ORF">H3V53_42640</name>
</gene>
<feature type="non-terminal residue" evidence="1">
    <location>
        <position position="151"/>
    </location>
</feature>
<reference evidence="1 2" key="1">
    <citation type="journal article" date="2022" name="Arch. Microbiol.">
        <title>Paraburkholderia bengalensis sp. nov. isolated from roots of Oryza sativa, IR64.</title>
        <authorList>
            <person name="Nag P."/>
            <person name="Mondal N."/>
            <person name="Sarkar J."/>
            <person name="Das S."/>
        </authorList>
    </citation>
    <scope>NUCLEOTIDE SEQUENCE [LARGE SCALE GENOMIC DNA]</scope>
    <source>
        <strain evidence="1 2">IR64_4_BI</strain>
    </source>
</reference>
<evidence type="ECO:0000313" key="2">
    <source>
        <dbReference type="Proteomes" id="UP001386437"/>
    </source>
</evidence>
<dbReference type="SUPFAM" id="SSF52317">
    <property type="entry name" value="Class I glutamine amidotransferase-like"/>
    <property type="match status" value="1"/>
</dbReference>